<feature type="compositionally biased region" description="Pro residues" evidence="1">
    <location>
        <begin position="324"/>
        <end position="334"/>
    </location>
</feature>
<feature type="region of interest" description="Disordered" evidence="1">
    <location>
        <begin position="307"/>
        <end position="373"/>
    </location>
</feature>
<organism evidence="2 3">
    <name type="scientific">Phanerochaete sordida</name>
    <dbReference type="NCBI Taxonomy" id="48140"/>
    <lineage>
        <taxon>Eukaryota</taxon>
        <taxon>Fungi</taxon>
        <taxon>Dikarya</taxon>
        <taxon>Basidiomycota</taxon>
        <taxon>Agaricomycotina</taxon>
        <taxon>Agaricomycetes</taxon>
        <taxon>Polyporales</taxon>
        <taxon>Phanerochaetaceae</taxon>
        <taxon>Phanerochaete</taxon>
    </lineage>
</organism>
<feature type="compositionally biased region" description="Polar residues" evidence="1">
    <location>
        <begin position="336"/>
        <end position="353"/>
    </location>
</feature>
<dbReference type="EMBL" id="BPQB01000098">
    <property type="protein sequence ID" value="GJE99014.1"/>
    <property type="molecule type" value="Genomic_DNA"/>
</dbReference>
<dbReference type="OrthoDB" id="3252135at2759"/>
<feature type="compositionally biased region" description="Pro residues" evidence="1">
    <location>
        <begin position="1"/>
        <end position="11"/>
    </location>
</feature>
<keyword evidence="3" id="KW-1185">Reference proteome</keyword>
<evidence type="ECO:0000313" key="3">
    <source>
        <dbReference type="Proteomes" id="UP000703269"/>
    </source>
</evidence>
<feature type="region of interest" description="Disordered" evidence="1">
    <location>
        <begin position="1"/>
        <end position="53"/>
    </location>
</feature>
<evidence type="ECO:0000313" key="2">
    <source>
        <dbReference type="EMBL" id="GJE99014.1"/>
    </source>
</evidence>
<gene>
    <name evidence="2" type="ORF">PsYK624_152520</name>
</gene>
<proteinExistence type="predicted"/>
<dbReference type="Proteomes" id="UP000703269">
    <property type="component" value="Unassembled WGS sequence"/>
</dbReference>
<reference evidence="2 3" key="1">
    <citation type="submission" date="2021-08" db="EMBL/GenBank/DDBJ databases">
        <title>Draft Genome Sequence of Phanerochaete sordida strain YK-624.</title>
        <authorList>
            <person name="Mori T."/>
            <person name="Dohra H."/>
            <person name="Suzuki T."/>
            <person name="Kawagishi H."/>
            <person name="Hirai H."/>
        </authorList>
    </citation>
    <scope>NUCLEOTIDE SEQUENCE [LARGE SCALE GENOMIC DNA]</scope>
    <source>
        <strain evidence="2 3">YK-624</strain>
    </source>
</reference>
<feature type="compositionally biased region" description="Pro residues" evidence="1">
    <location>
        <begin position="25"/>
        <end position="46"/>
    </location>
</feature>
<accession>A0A9P3GRH3</accession>
<evidence type="ECO:0000256" key="1">
    <source>
        <dbReference type="SAM" id="MobiDB-lite"/>
    </source>
</evidence>
<dbReference type="AlphaFoldDB" id="A0A9P3GRH3"/>
<comment type="caution">
    <text evidence="2">The sequence shown here is derived from an EMBL/GenBank/DDBJ whole genome shotgun (WGS) entry which is preliminary data.</text>
</comment>
<protein>
    <submittedName>
        <fullName evidence="2">Uncharacterized protein</fullName>
    </submittedName>
</protein>
<feature type="compositionally biased region" description="Low complexity" evidence="1">
    <location>
        <begin position="12"/>
        <end position="24"/>
    </location>
</feature>
<sequence length="509" mass="55919">MTPTAAPPSEPPASASPSSPCFAPALPPPPPPSSPLPPPYTPPDDSPPYALEPAGDERRLDYIASTDNETPRGVYSKQAERVCVTLSDQENGADMPVYGRNALISGFVAIEDKDVCSVSVKLEGRLTMSLMEGGSSYRVLFSTEHSLWTQDDPGECPRPVSFFTPFPSTFTTSLEPYPMPPTFDASFSGTPGLRVQVFYFLSVRVIRPPLWLWRRNTTIVIPVKYRPRSRPYLPISPGLHPFLATVKTAPEEWHQISAAMTSHETGIDPLECHLFIPTVQIFGLQDTIPFHVQVAGSSKSLTFLVDPSASHRASDSNTRRKSPPRSPLKSPYPPRQLSSGCSRAQHASPTEAPSDTAVPQLWSSHRSHLSISGSPDDLKALRAAHTVRDPGEVLVRVYLLRQITSTINGMKAWRNKVIGEGTVWPVGRPQNVKLDERSDRHAALDWAGELRVDRTVSVPSFAVEDLSVKDFIVLHVSPPRPEMSPLDELNIVHPVRLVTDTYRDLGDAA</sequence>
<name>A0A9P3GRH3_9APHY</name>